<dbReference type="PANTHER" id="PTHR44755:SF11">
    <property type="entry name" value="ATRIAL NATRIURETIC PEPTIDE RECEPTOR 3 ISOFORM X1"/>
    <property type="match status" value="1"/>
</dbReference>
<dbReference type="Gene3D" id="3.40.50.2300">
    <property type="match status" value="1"/>
</dbReference>
<evidence type="ECO:0000256" key="5">
    <source>
        <dbReference type="SAM" id="SignalP"/>
    </source>
</evidence>
<protein>
    <recommendedName>
        <fullName evidence="6">Receptor ligand binding region domain-containing protein</fullName>
    </recommendedName>
</protein>
<dbReference type="InterPro" id="IPR052612">
    <property type="entry name" value="ANP_Clearance_Receptor"/>
</dbReference>
<dbReference type="InterPro" id="IPR001828">
    <property type="entry name" value="ANF_lig-bd_rcpt"/>
</dbReference>
<dbReference type="GO" id="GO:0016020">
    <property type="term" value="C:membrane"/>
    <property type="evidence" value="ECO:0007669"/>
    <property type="project" value="UniProtKB-SubCell"/>
</dbReference>
<name>A0A6A4X798_AMPAM</name>
<keyword evidence="2" id="KW-0812">Transmembrane</keyword>
<proteinExistence type="predicted"/>
<evidence type="ECO:0000259" key="6">
    <source>
        <dbReference type="Pfam" id="PF01094"/>
    </source>
</evidence>
<dbReference type="OrthoDB" id="6370847at2759"/>
<dbReference type="GO" id="GO:0038023">
    <property type="term" value="F:signaling receptor activity"/>
    <property type="evidence" value="ECO:0007669"/>
    <property type="project" value="TreeGrafter"/>
</dbReference>
<dbReference type="EMBL" id="VIIS01000288">
    <property type="protein sequence ID" value="KAF0310858.1"/>
    <property type="molecule type" value="Genomic_DNA"/>
</dbReference>
<dbReference type="AlphaFoldDB" id="A0A6A4X798"/>
<evidence type="ECO:0000256" key="4">
    <source>
        <dbReference type="ARBA" id="ARBA00023136"/>
    </source>
</evidence>
<keyword evidence="5" id="KW-0732">Signal</keyword>
<keyword evidence="4" id="KW-0472">Membrane</keyword>
<keyword evidence="3" id="KW-1133">Transmembrane helix</keyword>
<comment type="caution">
    <text evidence="7">The sequence shown here is derived from an EMBL/GenBank/DDBJ whole genome shotgun (WGS) entry which is preliminary data.</text>
</comment>
<keyword evidence="8" id="KW-1185">Reference proteome</keyword>
<evidence type="ECO:0000313" key="8">
    <source>
        <dbReference type="Proteomes" id="UP000440578"/>
    </source>
</evidence>
<organism evidence="7 8">
    <name type="scientific">Amphibalanus amphitrite</name>
    <name type="common">Striped barnacle</name>
    <name type="synonym">Balanus amphitrite</name>
    <dbReference type="NCBI Taxonomy" id="1232801"/>
    <lineage>
        <taxon>Eukaryota</taxon>
        <taxon>Metazoa</taxon>
        <taxon>Ecdysozoa</taxon>
        <taxon>Arthropoda</taxon>
        <taxon>Crustacea</taxon>
        <taxon>Multicrustacea</taxon>
        <taxon>Cirripedia</taxon>
        <taxon>Thoracica</taxon>
        <taxon>Thoracicalcarea</taxon>
        <taxon>Balanomorpha</taxon>
        <taxon>Balanoidea</taxon>
        <taxon>Balanidae</taxon>
        <taxon>Amphibalaninae</taxon>
        <taxon>Amphibalanus</taxon>
    </lineage>
</organism>
<gene>
    <name evidence="7" type="ORF">FJT64_018279</name>
</gene>
<feature type="domain" description="Receptor ligand binding region" evidence="6">
    <location>
        <begin position="93"/>
        <end position="151"/>
    </location>
</feature>
<dbReference type="SUPFAM" id="SSF53822">
    <property type="entry name" value="Periplasmic binding protein-like I"/>
    <property type="match status" value="1"/>
</dbReference>
<sequence>MSARRLLMVLLLSFQLHGSTGSPPATEGASWPCRSRQVTDDFGLPLVTIQCHTLADEEARQDVCSTARGGGGSLELAVLLPASDAYEGSLQRVLPAVVMALRQLRQRRLLLGRTFTLHVRDTRCSSIYAPAHAVQSYFTDRVELLLGPYCDFGLGEMINEMQALV</sequence>
<dbReference type="PANTHER" id="PTHR44755">
    <property type="entry name" value="NATRIURETIC PEPTIDE RECEPTOR 3-RELATED"/>
    <property type="match status" value="1"/>
</dbReference>
<reference evidence="7 8" key="1">
    <citation type="submission" date="2019-07" db="EMBL/GenBank/DDBJ databases">
        <title>Draft genome assembly of a fouling barnacle, Amphibalanus amphitrite (Darwin, 1854): The first reference genome for Thecostraca.</title>
        <authorList>
            <person name="Kim W."/>
        </authorList>
    </citation>
    <scope>NUCLEOTIDE SEQUENCE [LARGE SCALE GENOMIC DNA]</scope>
    <source>
        <strain evidence="7">SNU_AA5</strain>
        <tissue evidence="7">Soma without cirri and trophi</tissue>
    </source>
</reference>
<feature type="chain" id="PRO_5025528276" description="Receptor ligand binding region domain-containing protein" evidence="5">
    <location>
        <begin position="22"/>
        <end position="165"/>
    </location>
</feature>
<dbReference type="InterPro" id="IPR028082">
    <property type="entry name" value="Peripla_BP_I"/>
</dbReference>
<accession>A0A6A4X798</accession>
<dbReference type="GO" id="GO:0017046">
    <property type="term" value="F:peptide hormone binding"/>
    <property type="evidence" value="ECO:0007669"/>
    <property type="project" value="TreeGrafter"/>
</dbReference>
<evidence type="ECO:0000313" key="7">
    <source>
        <dbReference type="EMBL" id="KAF0310858.1"/>
    </source>
</evidence>
<feature type="signal peptide" evidence="5">
    <location>
        <begin position="1"/>
        <end position="21"/>
    </location>
</feature>
<evidence type="ECO:0000256" key="3">
    <source>
        <dbReference type="ARBA" id="ARBA00022989"/>
    </source>
</evidence>
<dbReference type="Pfam" id="PF01094">
    <property type="entry name" value="ANF_receptor"/>
    <property type="match status" value="1"/>
</dbReference>
<evidence type="ECO:0000256" key="2">
    <source>
        <dbReference type="ARBA" id="ARBA00022692"/>
    </source>
</evidence>
<comment type="subcellular location">
    <subcellularLocation>
        <location evidence="1">Membrane</location>
    </subcellularLocation>
</comment>
<dbReference type="GO" id="GO:0007165">
    <property type="term" value="P:signal transduction"/>
    <property type="evidence" value="ECO:0007669"/>
    <property type="project" value="TreeGrafter"/>
</dbReference>
<evidence type="ECO:0000256" key="1">
    <source>
        <dbReference type="ARBA" id="ARBA00004370"/>
    </source>
</evidence>
<dbReference type="Proteomes" id="UP000440578">
    <property type="component" value="Unassembled WGS sequence"/>
</dbReference>